<proteinExistence type="predicted"/>
<gene>
    <name evidence="2" type="ORF">HNR73_000680</name>
</gene>
<evidence type="ECO:0000313" key="2">
    <source>
        <dbReference type="EMBL" id="MBB6032833.1"/>
    </source>
</evidence>
<evidence type="ECO:0000256" key="1">
    <source>
        <dbReference type="SAM" id="Phobius"/>
    </source>
</evidence>
<dbReference type="RefSeq" id="WP_184785768.1">
    <property type="nucleotide sequence ID" value="NZ_BONT01000018.1"/>
</dbReference>
<sequence length="185" mass="19533">MTMHGDKGGRSAGTPRFGERRRSYELAASARGRRRRRIGRLCMRIVVPVLLAALVVGLVLLAYATLGGAPASYESPYRWPGEAVFLAGGPIGSGDANYSECLVRPDDGEVRTVAVPSGGVRLDPWFAGAATILCGRSVSVTSGPQLPLYPFALSRPLLVGLGVAVVVVGWSGYRLTTARPGAPRR</sequence>
<dbReference type="AlphaFoldDB" id="A0A841FCV2"/>
<keyword evidence="1" id="KW-0472">Membrane</keyword>
<evidence type="ECO:0000313" key="3">
    <source>
        <dbReference type="Proteomes" id="UP000548476"/>
    </source>
</evidence>
<keyword evidence="1" id="KW-1133">Transmembrane helix</keyword>
<name>A0A841FCV2_9ACTN</name>
<keyword evidence="3" id="KW-1185">Reference proteome</keyword>
<reference evidence="2 3" key="1">
    <citation type="submission" date="2020-08" db="EMBL/GenBank/DDBJ databases">
        <title>Genomic Encyclopedia of Type Strains, Phase IV (KMG-IV): sequencing the most valuable type-strain genomes for metagenomic binning, comparative biology and taxonomic classification.</title>
        <authorList>
            <person name="Goeker M."/>
        </authorList>
    </citation>
    <scope>NUCLEOTIDE SEQUENCE [LARGE SCALE GENOMIC DNA]</scope>
    <source>
        <strain evidence="2 3">YIM 65646</strain>
    </source>
</reference>
<accession>A0A841FCV2</accession>
<dbReference type="Proteomes" id="UP000548476">
    <property type="component" value="Unassembled WGS sequence"/>
</dbReference>
<keyword evidence="1" id="KW-0812">Transmembrane</keyword>
<organism evidence="2 3">
    <name type="scientific">Phytomonospora endophytica</name>
    <dbReference type="NCBI Taxonomy" id="714109"/>
    <lineage>
        <taxon>Bacteria</taxon>
        <taxon>Bacillati</taxon>
        <taxon>Actinomycetota</taxon>
        <taxon>Actinomycetes</taxon>
        <taxon>Micromonosporales</taxon>
        <taxon>Micromonosporaceae</taxon>
        <taxon>Phytomonospora</taxon>
    </lineage>
</organism>
<feature type="transmembrane region" description="Helical" evidence="1">
    <location>
        <begin position="41"/>
        <end position="66"/>
    </location>
</feature>
<comment type="caution">
    <text evidence="2">The sequence shown here is derived from an EMBL/GenBank/DDBJ whole genome shotgun (WGS) entry which is preliminary data.</text>
</comment>
<protein>
    <submittedName>
        <fullName evidence="2">Uncharacterized protein</fullName>
    </submittedName>
</protein>
<feature type="transmembrane region" description="Helical" evidence="1">
    <location>
        <begin position="157"/>
        <end position="176"/>
    </location>
</feature>
<dbReference type="EMBL" id="JACHGT010000002">
    <property type="protein sequence ID" value="MBB6032833.1"/>
    <property type="molecule type" value="Genomic_DNA"/>
</dbReference>